<feature type="compositionally biased region" description="Low complexity" evidence="1">
    <location>
        <begin position="21"/>
        <end position="40"/>
    </location>
</feature>
<accession>A0AAW0G2E7</accession>
<dbReference type="Proteomes" id="UP001385951">
    <property type="component" value="Unassembled WGS sequence"/>
</dbReference>
<evidence type="ECO:0000313" key="3">
    <source>
        <dbReference type="Proteomes" id="UP001385951"/>
    </source>
</evidence>
<sequence length="86" mass="9584">MPQSRGRPIPSVPVSVYTDASYPSQPSQPSRSSETSPSPSRAQIQPQVVDLDRIVELIARRIDPHPHNNQADRSDIPPPQYQHHAL</sequence>
<dbReference type="EMBL" id="JASBNA010000016">
    <property type="protein sequence ID" value="KAK7686557.1"/>
    <property type="molecule type" value="Genomic_DNA"/>
</dbReference>
<comment type="caution">
    <text evidence="2">The sequence shown here is derived from an EMBL/GenBank/DDBJ whole genome shotgun (WGS) entry which is preliminary data.</text>
</comment>
<dbReference type="AlphaFoldDB" id="A0AAW0G2E7"/>
<name>A0AAW0G2E7_9APHY</name>
<feature type="region of interest" description="Disordered" evidence="1">
    <location>
        <begin position="1"/>
        <end position="86"/>
    </location>
</feature>
<organism evidence="2 3">
    <name type="scientific">Cerrena zonata</name>
    <dbReference type="NCBI Taxonomy" id="2478898"/>
    <lineage>
        <taxon>Eukaryota</taxon>
        <taxon>Fungi</taxon>
        <taxon>Dikarya</taxon>
        <taxon>Basidiomycota</taxon>
        <taxon>Agaricomycotina</taxon>
        <taxon>Agaricomycetes</taxon>
        <taxon>Polyporales</taxon>
        <taxon>Cerrenaceae</taxon>
        <taxon>Cerrena</taxon>
    </lineage>
</organism>
<proteinExistence type="predicted"/>
<keyword evidence="3" id="KW-1185">Reference proteome</keyword>
<gene>
    <name evidence="2" type="ORF">QCA50_010157</name>
</gene>
<evidence type="ECO:0000256" key="1">
    <source>
        <dbReference type="SAM" id="MobiDB-lite"/>
    </source>
</evidence>
<protein>
    <submittedName>
        <fullName evidence="2">Uncharacterized protein</fullName>
    </submittedName>
</protein>
<feature type="compositionally biased region" description="Basic and acidic residues" evidence="1">
    <location>
        <begin position="50"/>
        <end position="75"/>
    </location>
</feature>
<evidence type="ECO:0000313" key="2">
    <source>
        <dbReference type="EMBL" id="KAK7686557.1"/>
    </source>
</evidence>
<reference evidence="2 3" key="1">
    <citation type="submission" date="2022-09" db="EMBL/GenBank/DDBJ databases">
        <authorList>
            <person name="Palmer J.M."/>
        </authorList>
    </citation>
    <scope>NUCLEOTIDE SEQUENCE [LARGE SCALE GENOMIC DNA]</scope>
    <source>
        <strain evidence="2 3">DSM 7382</strain>
    </source>
</reference>